<evidence type="ECO:0000313" key="3">
    <source>
        <dbReference type="EMBL" id="QKH87964.1"/>
    </source>
</evidence>
<feature type="domain" description="DUF8188" evidence="2">
    <location>
        <begin position="44"/>
        <end position="223"/>
    </location>
</feature>
<organism evidence="3 4">
    <name type="scientific">Prevotella melaninogenica</name>
    <dbReference type="NCBI Taxonomy" id="28132"/>
    <lineage>
        <taxon>Bacteria</taxon>
        <taxon>Pseudomonadati</taxon>
        <taxon>Bacteroidota</taxon>
        <taxon>Bacteroidia</taxon>
        <taxon>Bacteroidales</taxon>
        <taxon>Prevotellaceae</taxon>
        <taxon>Prevotella</taxon>
    </lineage>
</organism>
<reference evidence="3 4" key="1">
    <citation type="submission" date="2020-05" db="EMBL/GenBank/DDBJ databases">
        <title>FDA dAtabase for Regulatory Grade micrObial Sequences (FDA-ARGOS): Supporting development and validation of Infectious Disease Dx tests.</title>
        <authorList>
            <person name="Moreno J."/>
            <person name="Tallon L."/>
            <person name="Sadzewicz L."/>
            <person name="Zhao X."/>
            <person name="Vavikolanu K."/>
            <person name="Mehta A."/>
            <person name="Aluvathingal J."/>
            <person name="Nadendla S."/>
            <person name="Myers T."/>
            <person name="Yan Y."/>
            <person name="Sichtig H."/>
        </authorList>
    </citation>
    <scope>NUCLEOTIDE SEQUENCE [LARGE SCALE GENOMIC DNA]</scope>
    <source>
        <strain evidence="3 4">FDAARGOS_760</strain>
    </source>
</reference>
<protein>
    <submittedName>
        <fullName evidence="3">Enterotoxin</fullName>
    </submittedName>
</protein>
<keyword evidence="1" id="KW-0812">Transmembrane</keyword>
<dbReference type="InterPro" id="IPR058501">
    <property type="entry name" value="DUF8188"/>
</dbReference>
<dbReference type="RefSeq" id="WP_004359282.1">
    <property type="nucleotide sequence ID" value="NZ_CP054010.1"/>
</dbReference>
<dbReference type="Pfam" id="PF26603">
    <property type="entry name" value="DUF8188"/>
    <property type="match status" value="1"/>
</dbReference>
<evidence type="ECO:0000259" key="2">
    <source>
        <dbReference type="Pfam" id="PF26603"/>
    </source>
</evidence>
<evidence type="ECO:0000313" key="4">
    <source>
        <dbReference type="Proteomes" id="UP000500843"/>
    </source>
</evidence>
<dbReference type="EMBL" id="CP054010">
    <property type="protein sequence ID" value="QKH87964.1"/>
    <property type="molecule type" value="Genomic_DNA"/>
</dbReference>
<gene>
    <name evidence="3" type="ORF">FIU21_03025</name>
</gene>
<accession>A0A7D4KQW6</accession>
<dbReference type="Proteomes" id="UP000500843">
    <property type="component" value="Chromosome 1"/>
</dbReference>
<keyword evidence="1" id="KW-1133">Transmembrane helix</keyword>
<keyword evidence="1" id="KW-0472">Membrane</keyword>
<sequence>MNKKKFQTTLSSFSIGIWRAIGFFILAPLIYTIYSYFANTGNTDNLQYLKTYINDSEIVQIELPSNREQIERKYVTNYRDQHNNLIYYFTVSFYDAKIKKYIAICMFEGIDFFNPEKRGGDLGAARIKSYFNPGNIFLVHVNKTQLHDSKYGTKENPVPVFWHKFISGTVERQIKKDNTPYDRSTKSILYFDVQDNLTAEEYRLFVTEYLIRVLDREELKRLYEQ</sequence>
<dbReference type="AlphaFoldDB" id="A0A7D4KQW6"/>
<proteinExistence type="predicted"/>
<evidence type="ECO:0000256" key="1">
    <source>
        <dbReference type="SAM" id="Phobius"/>
    </source>
</evidence>
<feature type="transmembrane region" description="Helical" evidence="1">
    <location>
        <begin position="12"/>
        <end position="37"/>
    </location>
</feature>
<name>A0A7D4KQW6_9BACT</name>